<evidence type="ECO:0000313" key="2">
    <source>
        <dbReference type="Proteomes" id="UP000450676"/>
    </source>
</evidence>
<organism evidence="1 2">
    <name type="scientific">Pseudoduganella aquatica</name>
    <dbReference type="NCBI Taxonomy" id="2660641"/>
    <lineage>
        <taxon>Bacteria</taxon>
        <taxon>Pseudomonadati</taxon>
        <taxon>Pseudomonadota</taxon>
        <taxon>Betaproteobacteria</taxon>
        <taxon>Burkholderiales</taxon>
        <taxon>Oxalobacteraceae</taxon>
        <taxon>Telluria group</taxon>
        <taxon>Pseudoduganella</taxon>
    </lineage>
</organism>
<accession>A0A7X4HFN9</accession>
<gene>
    <name evidence="1" type="ORF">GTP77_23635</name>
</gene>
<comment type="caution">
    <text evidence="1">The sequence shown here is derived from an EMBL/GenBank/DDBJ whole genome shotgun (WGS) entry which is preliminary data.</text>
</comment>
<sequence length="363" mass="37016">SPAGVAYAKVDTRDLDAGAVSTVFLRMAGVAGQLTMAGRAVAGRARAQVTPLAICAMGGASTTRINPGAASTGVGAGAQELLTYGFRYGVSYNLLKLNAEVNTTTAEYFLVDPFQYAGPAPGPVQQTGDAVLAPFMCSGTVQLPRVTGATLRLRRPAGFTLSEQLNSRFGMYGAGALACEPASAPPDTNVRESGTASAATWMVPAPTGPSAQPAVAAAGQKYNTVADRATGPADAAAYGPLWTYGPAKQAAGGAAILRSQWPFLYPVTAGPVPSAPTYTATAPYFRTSGSYFLAPSQPALAGRRVLTIPLLQCPVAPGADTQAPALALGRFLMTAQASPAGVYGEFIGVADENDLGGSVELYR</sequence>
<name>A0A7X4HFN9_9BURK</name>
<evidence type="ECO:0000313" key="1">
    <source>
        <dbReference type="EMBL" id="MYN10320.1"/>
    </source>
</evidence>
<dbReference type="Proteomes" id="UP000450676">
    <property type="component" value="Unassembled WGS sequence"/>
</dbReference>
<reference evidence="1 2" key="1">
    <citation type="submission" date="2019-12" db="EMBL/GenBank/DDBJ databases">
        <title>Novel species isolated from a subtropical stream in China.</title>
        <authorList>
            <person name="Lu H."/>
        </authorList>
    </citation>
    <scope>NUCLEOTIDE SEQUENCE [LARGE SCALE GENOMIC DNA]</scope>
    <source>
        <strain evidence="1 2">FT127W</strain>
    </source>
</reference>
<feature type="non-terminal residue" evidence="1">
    <location>
        <position position="1"/>
    </location>
</feature>
<protein>
    <submittedName>
        <fullName evidence="1">Pilus assembly protein TadE</fullName>
    </submittedName>
</protein>
<dbReference type="AlphaFoldDB" id="A0A7X4HFN9"/>
<proteinExistence type="predicted"/>
<dbReference type="EMBL" id="WWCU01000035">
    <property type="protein sequence ID" value="MYN10320.1"/>
    <property type="molecule type" value="Genomic_DNA"/>
</dbReference>
<keyword evidence="2" id="KW-1185">Reference proteome</keyword>
<dbReference type="RefSeq" id="WP_161074611.1">
    <property type="nucleotide sequence ID" value="NZ_WWCU01000035.1"/>
</dbReference>